<dbReference type="AlphaFoldDB" id="A0A8T9QBE1"/>
<dbReference type="Proteomes" id="UP000831796">
    <property type="component" value="Chromosome"/>
</dbReference>
<dbReference type="EMBL" id="CP095046">
    <property type="protein sequence ID" value="UOQ73448.1"/>
    <property type="molecule type" value="Genomic_DNA"/>
</dbReference>
<dbReference type="KEGG" id="hcu:MUN79_05775"/>
<dbReference type="NCBIfam" id="TIGR03696">
    <property type="entry name" value="Rhs_assc_core"/>
    <property type="match status" value="1"/>
</dbReference>
<name>A0A8T9QBE1_9BACT</name>
<gene>
    <name evidence="2" type="ORF">MUN79_05775</name>
</gene>
<accession>A0A8T9QBE1</accession>
<proteinExistence type="predicted"/>
<keyword evidence="3" id="KW-1185">Reference proteome</keyword>
<sequence>MSTQTKQLSSAAQNNYEELRLSIISPTDGYVQAYVGNESDVDVAFDDVMLKYKPTLVVQENHYDPWGLNLSGIERLSGGNENKFTWNGKEKQQELSLDWVDHGWRFYDPQIGRWHVTDPDAEEGDQESWSTYQFGFDNALRFNDLDGRVSEDRLGPNATAGAEHSSNHIKRDDETTTTRNETSISVTETKTNRYAETKSTTNTLNGSKSNISNISNHSARVIASSMRQAKLAAARVNSTQRTVREEATAMYNNAAVPGGIEKSYKLYASTGDKVVKTFEQGVENGLTRQEIINNMISTINSIGPTRVSKHIANPDAVNVIDISASATGSKARSFNKALLSNPGVSRLFSPYTYSHPDPAFHIEIPQK</sequence>
<organism evidence="2 3">
    <name type="scientific">Hymenobacter cellulosilyticus</name>
    <dbReference type="NCBI Taxonomy" id="2932248"/>
    <lineage>
        <taxon>Bacteria</taxon>
        <taxon>Pseudomonadati</taxon>
        <taxon>Bacteroidota</taxon>
        <taxon>Cytophagia</taxon>
        <taxon>Cytophagales</taxon>
        <taxon>Hymenobacteraceae</taxon>
        <taxon>Hymenobacter</taxon>
    </lineage>
</organism>
<evidence type="ECO:0000256" key="1">
    <source>
        <dbReference type="SAM" id="MobiDB-lite"/>
    </source>
</evidence>
<evidence type="ECO:0000313" key="2">
    <source>
        <dbReference type="EMBL" id="UOQ73448.1"/>
    </source>
</evidence>
<feature type="region of interest" description="Disordered" evidence="1">
    <location>
        <begin position="151"/>
        <end position="186"/>
    </location>
</feature>
<reference evidence="2" key="1">
    <citation type="submission" date="2022-04" db="EMBL/GenBank/DDBJ databases">
        <title>Hymenobacter sp. isolated from the air.</title>
        <authorList>
            <person name="Won M."/>
            <person name="Lee C.-M."/>
            <person name="Woen H.-Y."/>
            <person name="Kwon S.-W."/>
        </authorList>
    </citation>
    <scope>NUCLEOTIDE SEQUENCE</scope>
    <source>
        <strain evidence="2">5116S-3</strain>
    </source>
</reference>
<evidence type="ECO:0008006" key="4">
    <source>
        <dbReference type="Google" id="ProtNLM"/>
    </source>
</evidence>
<evidence type="ECO:0000313" key="3">
    <source>
        <dbReference type="Proteomes" id="UP000831796"/>
    </source>
</evidence>
<dbReference type="RefSeq" id="WP_244676799.1">
    <property type="nucleotide sequence ID" value="NZ_CP095046.1"/>
</dbReference>
<feature type="compositionally biased region" description="Basic and acidic residues" evidence="1">
    <location>
        <begin position="165"/>
        <end position="176"/>
    </location>
</feature>
<protein>
    <recommendedName>
        <fullName evidence="4">RHS repeat-associated core domain-containing protein</fullName>
    </recommendedName>
</protein>
<dbReference type="Gene3D" id="2.180.10.10">
    <property type="entry name" value="RHS repeat-associated core"/>
    <property type="match status" value="1"/>
</dbReference>
<dbReference type="InterPro" id="IPR022385">
    <property type="entry name" value="Rhs_assc_core"/>
</dbReference>